<evidence type="ECO:0000256" key="1">
    <source>
        <dbReference type="SAM" id="MobiDB-lite"/>
    </source>
</evidence>
<feature type="compositionally biased region" description="Polar residues" evidence="1">
    <location>
        <begin position="108"/>
        <end position="118"/>
    </location>
</feature>
<dbReference type="RefSeq" id="WP_322948942.1">
    <property type="nucleotide sequence ID" value="NZ_JAYEET010000026.1"/>
</dbReference>
<reference evidence="2 3" key="1">
    <citation type="submission" date="2023-12" db="EMBL/GenBank/DDBJ databases">
        <title>Pseudomonas sp. T5W1.</title>
        <authorList>
            <person name="Maltman C."/>
        </authorList>
    </citation>
    <scope>NUCLEOTIDE SEQUENCE [LARGE SCALE GENOMIC DNA]</scope>
    <source>
        <strain evidence="2 3">T5W1</strain>
    </source>
</reference>
<proteinExistence type="predicted"/>
<evidence type="ECO:0000313" key="3">
    <source>
        <dbReference type="Proteomes" id="UP001292571"/>
    </source>
</evidence>
<feature type="region of interest" description="Disordered" evidence="1">
    <location>
        <begin position="99"/>
        <end position="118"/>
    </location>
</feature>
<dbReference type="Proteomes" id="UP001292571">
    <property type="component" value="Unassembled WGS sequence"/>
</dbReference>
<keyword evidence="3" id="KW-1185">Reference proteome</keyword>
<accession>A0ABU5P877</accession>
<organism evidence="2 3">
    <name type="scientific">Pseudomonas spirodelae</name>
    <dbReference type="NCBI Taxonomy" id="3101751"/>
    <lineage>
        <taxon>Bacteria</taxon>
        <taxon>Pseudomonadati</taxon>
        <taxon>Pseudomonadota</taxon>
        <taxon>Gammaproteobacteria</taxon>
        <taxon>Pseudomonadales</taxon>
        <taxon>Pseudomonadaceae</taxon>
        <taxon>Pseudomonas</taxon>
    </lineage>
</organism>
<gene>
    <name evidence="2" type="ORF">SOP97_08620</name>
</gene>
<evidence type="ECO:0000313" key="2">
    <source>
        <dbReference type="EMBL" id="MEA1605876.1"/>
    </source>
</evidence>
<sequence>MNMPEPPAKASRSELRKTLLRMRLEMHRQELRHESLVMLQPLRQAQYLRKHWREELGNSNAPFWVAGSALLMATVGIRRGHWRRWLRIALIAFPLLRRNPPRHADKTANATKDSCTED</sequence>
<name>A0ABU5P877_9PSED</name>
<protein>
    <recommendedName>
        <fullName evidence="4">YqjK-like protein</fullName>
    </recommendedName>
</protein>
<evidence type="ECO:0008006" key="4">
    <source>
        <dbReference type="Google" id="ProtNLM"/>
    </source>
</evidence>
<comment type="caution">
    <text evidence="2">The sequence shown here is derived from an EMBL/GenBank/DDBJ whole genome shotgun (WGS) entry which is preliminary data.</text>
</comment>
<dbReference type="EMBL" id="JAYEET010000026">
    <property type="protein sequence ID" value="MEA1605876.1"/>
    <property type="molecule type" value="Genomic_DNA"/>
</dbReference>